<proteinExistence type="predicted"/>
<feature type="compositionally biased region" description="Low complexity" evidence="1">
    <location>
        <begin position="12"/>
        <end position="34"/>
    </location>
</feature>
<dbReference type="Proteomes" id="UP001305414">
    <property type="component" value="Unassembled WGS sequence"/>
</dbReference>
<organism evidence="2 3">
    <name type="scientific">Xylaria bambusicola</name>
    <dbReference type="NCBI Taxonomy" id="326684"/>
    <lineage>
        <taxon>Eukaryota</taxon>
        <taxon>Fungi</taxon>
        <taxon>Dikarya</taxon>
        <taxon>Ascomycota</taxon>
        <taxon>Pezizomycotina</taxon>
        <taxon>Sordariomycetes</taxon>
        <taxon>Xylariomycetidae</taxon>
        <taxon>Xylariales</taxon>
        <taxon>Xylariaceae</taxon>
        <taxon>Xylaria</taxon>
    </lineage>
</organism>
<accession>A0AAN7UPV8</accession>
<evidence type="ECO:0000313" key="2">
    <source>
        <dbReference type="EMBL" id="KAK5633027.1"/>
    </source>
</evidence>
<evidence type="ECO:0000313" key="3">
    <source>
        <dbReference type="Proteomes" id="UP001305414"/>
    </source>
</evidence>
<keyword evidence="3" id="KW-1185">Reference proteome</keyword>
<name>A0AAN7UPV8_9PEZI</name>
<evidence type="ECO:0000256" key="1">
    <source>
        <dbReference type="SAM" id="MobiDB-lite"/>
    </source>
</evidence>
<reference evidence="2 3" key="1">
    <citation type="submission" date="2023-10" db="EMBL/GenBank/DDBJ databases">
        <title>Draft genome sequence of Xylaria bambusicola isolate GMP-LS, the root and basal stem rot pathogen of sugarcane in Indonesia.</title>
        <authorList>
            <person name="Selvaraj P."/>
            <person name="Muralishankar V."/>
            <person name="Muruganantham S."/>
            <person name="Sp S."/>
            <person name="Haryani S."/>
            <person name="Lau K.J.X."/>
            <person name="Naqvi N.I."/>
        </authorList>
    </citation>
    <scope>NUCLEOTIDE SEQUENCE [LARGE SCALE GENOMIC DNA]</scope>
    <source>
        <strain evidence="2">GMP-LS</strain>
    </source>
</reference>
<dbReference type="EMBL" id="JAWHQM010000029">
    <property type="protein sequence ID" value="KAK5633027.1"/>
    <property type="molecule type" value="Genomic_DNA"/>
</dbReference>
<dbReference type="AlphaFoldDB" id="A0AAN7UPV8"/>
<protein>
    <submittedName>
        <fullName evidence="2">Uncharacterized protein</fullName>
    </submittedName>
</protein>
<comment type="caution">
    <text evidence="2">The sequence shown here is derived from an EMBL/GenBank/DDBJ whole genome shotgun (WGS) entry which is preliminary data.</text>
</comment>
<sequence length="94" mass="10538">MSKMMRMATQNSSKSKLPSLSTSATSQTCSSWSSRSPLFFRRGAACSPVRNLPPLVRVEKIFQYVSISWGSIRGAILRLVCLPPMAFSVFEWYV</sequence>
<feature type="region of interest" description="Disordered" evidence="1">
    <location>
        <begin position="1"/>
        <end position="34"/>
    </location>
</feature>
<gene>
    <name evidence="2" type="ORF">RRF57_008740</name>
</gene>